<comment type="caution">
    <text evidence="1">The sequence shown here is derived from an EMBL/GenBank/DDBJ whole genome shotgun (WGS) entry which is preliminary data.</text>
</comment>
<evidence type="ECO:0000313" key="2">
    <source>
        <dbReference type="Proteomes" id="UP000252139"/>
    </source>
</evidence>
<evidence type="ECO:0000313" key="1">
    <source>
        <dbReference type="EMBL" id="RCH78397.1"/>
    </source>
</evidence>
<dbReference type="EMBL" id="PJQL01005200">
    <property type="protein sequence ID" value="RCH78397.1"/>
    <property type="molecule type" value="Genomic_DNA"/>
</dbReference>
<organism evidence="1 2">
    <name type="scientific">Rhizopus azygosporus</name>
    <name type="common">Rhizopus microsporus var. azygosporus</name>
    <dbReference type="NCBI Taxonomy" id="86630"/>
    <lineage>
        <taxon>Eukaryota</taxon>
        <taxon>Fungi</taxon>
        <taxon>Fungi incertae sedis</taxon>
        <taxon>Mucoromycota</taxon>
        <taxon>Mucoromycotina</taxon>
        <taxon>Mucoromycetes</taxon>
        <taxon>Mucorales</taxon>
        <taxon>Mucorineae</taxon>
        <taxon>Rhizopodaceae</taxon>
        <taxon>Rhizopus</taxon>
    </lineage>
</organism>
<feature type="non-terminal residue" evidence="1">
    <location>
        <position position="154"/>
    </location>
</feature>
<name>A0A367IL37_RHIAZ</name>
<dbReference type="Proteomes" id="UP000252139">
    <property type="component" value="Unassembled WGS sequence"/>
</dbReference>
<gene>
    <name evidence="1" type="ORF">CU097_000951</name>
</gene>
<dbReference type="AlphaFoldDB" id="A0A367IL37"/>
<accession>A0A367IL37</accession>
<protein>
    <submittedName>
        <fullName evidence="1">Uncharacterized protein</fullName>
    </submittedName>
</protein>
<reference evidence="1 2" key="1">
    <citation type="journal article" date="2018" name="G3 (Bethesda)">
        <title>Phylogenetic and Phylogenomic Definition of Rhizopus Species.</title>
        <authorList>
            <person name="Gryganskyi A.P."/>
            <person name="Golan J."/>
            <person name="Dolatabadi S."/>
            <person name="Mondo S."/>
            <person name="Robb S."/>
            <person name="Idnurm A."/>
            <person name="Muszewska A."/>
            <person name="Steczkiewicz K."/>
            <person name="Masonjones S."/>
            <person name="Liao H.L."/>
            <person name="Gajdeczka M.T."/>
            <person name="Anike F."/>
            <person name="Vuek A."/>
            <person name="Anishchenko I.M."/>
            <person name="Voigt K."/>
            <person name="de Hoog G.S."/>
            <person name="Smith M.E."/>
            <person name="Heitman J."/>
            <person name="Vilgalys R."/>
            <person name="Stajich J.E."/>
        </authorList>
    </citation>
    <scope>NUCLEOTIDE SEQUENCE [LARGE SCALE GENOMIC DNA]</scope>
    <source>
        <strain evidence="1 2">CBS 357.93</strain>
    </source>
</reference>
<sequence>MTTFYKINNLDLTSSNQLLAIDNSIVKDVRRFVGCLVKANNFSLLVNSFDLICHCQPDQDDFANGLDVEEIATLPVCKLRHKTSTNKSYKEVSIFIELYELLVVGGYILLNDDLTPFLGSSLGNIGVDYDESSQIYIPTSQQPFINTRRLMTQY</sequence>
<dbReference type="OrthoDB" id="2238225at2759"/>
<proteinExistence type="predicted"/>
<keyword evidence="2" id="KW-1185">Reference proteome</keyword>